<evidence type="ECO:0000259" key="2">
    <source>
        <dbReference type="Pfam" id="PF12172"/>
    </source>
</evidence>
<organism evidence="3 4">
    <name type="scientific">Amycolatopsis acidiphila</name>
    <dbReference type="NCBI Taxonomy" id="715473"/>
    <lineage>
        <taxon>Bacteria</taxon>
        <taxon>Bacillati</taxon>
        <taxon>Actinomycetota</taxon>
        <taxon>Actinomycetes</taxon>
        <taxon>Pseudonocardiales</taxon>
        <taxon>Pseudonocardiaceae</taxon>
        <taxon>Amycolatopsis</taxon>
    </lineage>
</organism>
<dbReference type="Gene3D" id="6.10.30.10">
    <property type="match status" value="1"/>
</dbReference>
<dbReference type="Pfam" id="PF12172">
    <property type="entry name" value="zf-ChsH2"/>
    <property type="match status" value="1"/>
</dbReference>
<dbReference type="EMBL" id="VJZA01000029">
    <property type="protein sequence ID" value="TVT21147.1"/>
    <property type="molecule type" value="Genomic_DNA"/>
</dbReference>
<dbReference type="Pfam" id="PF01796">
    <property type="entry name" value="OB_ChsH2_C"/>
    <property type="match status" value="1"/>
</dbReference>
<dbReference type="PANTHER" id="PTHR34075">
    <property type="entry name" value="BLR3430 PROTEIN"/>
    <property type="match status" value="1"/>
</dbReference>
<evidence type="ECO:0000259" key="1">
    <source>
        <dbReference type="Pfam" id="PF01796"/>
    </source>
</evidence>
<keyword evidence="4" id="KW-1185">Reference proteome</keyword>
<dbReference type="PANTHER" id="PTHR34075:SF5">
    <property type="entry name" value="BLR3430 PROTEIN"/>
    <property type="match status" value="1"/>
</dbReference>
<dbReference type="RefSeq" id="WP_144639967.1">
    <property type="nucleotide sequence ID" value="NZ_BNAX01000001.1"/>
</dbReference>
<name>A0A558AA63_9PSEU</name>
<feature type="domain" description="ChsH2 rubredoxin-like zinc ribbon" evidence="2">
    <location>
        <begin position="14"/>
        <end position="48"/>
    </location>
</feature>
<dbReference type="OrthoDB" id="4714412at2"/>
<evidence type="ECO:0000313" key="3">
    <source>
        <dbReference type="EMBL" id="TVT21147.1"/>
    </source>
</evidence>
<evidence type="ECO:0008006" key="5">
    <source>
        <dbReference type="Google" id="ProtNLM"/>
    </source>
</evidence>
<dbReference type="InterPro" id="IPR002878">
    <property type="entry name" value="ChsH2_C"/>
</dbReference>
<accession>A0A558AA63</accession>
<dbReference type="InterPro" id="IPR012340">
    <property type="entry name" value="NA-bd_OB-fold"/>
</dbReference>
<dbReference type="Proteomes" id="UP000318578">
    <property type="component" value="Unassembled WGS sequence"/>
</dbReference>
<feature type="domain" description="ChsH2 C-terminal OB-fold" evidence="1">
    <location>
        <begin position="51"/>
        <end position="120"/>
    </location>
</feature>
<protein>
    <recommendedName>
        <fullName evidence="5">DNA-binding protein</fullName>
    </recommendedName>
</protein>
<dbReference type="InterPro" id="IPR022002">
    <property type="entry name" value="ChsH2_Znr"/>
</dbReference>
<evidence type="ECO:0000313" key="4">
    <source>
        <dbReference type="Proteomes" id="UP000318578"/>
    </source>
</evidence>
<comment type="caution">
    <text evidence="3">The sequence shown here is derived from an EMBL/GenBank/DDBJ whole genome shotgun (WGS) entry which is preliminary data.</text>
</comment>
<reference evidence="3 4" key="1">
    <citation type="submission" date="2019-07" db="EMBL/GenBank/DDBJ databases">
        <title>New species of Amycolatopsis and Streptomyces.</title>
        <authorList>
            <person name="Duangmal K."/>
            <person name="Teo W.F.A."/>
            <person name="Lipun K."/>
        </authorList>
    </citation>
    <scope>NUCLEOTIDE SEQUENCE [LARGE SCALE GENOMIC DNA]</scope>
    <source>
        <strain evidence="3 4">JCM 30562</strain>
    </source>
</reference>
<dbReference type="SUPFAM" id="SSF50249">
    <property type="entry name" value="Nucleic acid-binding proteins"/>
    <property type="match status" value="1"/>
</dbReference>
<sequence>MAKRIPLAPGLFTWPAAEPALLGGRCGSCGHVAFPYREHCLACGKAEVAQVELPRRGRLWTFTTQRFRPPSPPYAGADTPETFVPFSVGYVELPGACRVEARLTEPDPDKLAIGQEMELTVLPFGSTPEGDETVVFAFQPVR</sequence>
<dbReference type="InterPro" id="IPR052513">
    <property type="entry name" value="Thioester_dehydratase-like"/>
</dbReference>
<dbReference type="AlphaFoldDB" id="A0A558AA63"/>
<gene>
    <name evidence="3" type="ORF">FNH06_18145</name>
</gene>
<proteinExistence type="predicted"/>